<evidence type="ECO:0000256" key="2">
    <source>
        <dbReference type="ARBA" id="ARBA00012438"/>
    </source>
</evidence>
<dbReference type="EC" id="2.7.13.3" evidence="2"/>
<dbReference type="Pfam" id="PF02518">
    <property type="entry name" value="HATPase_c"/>
    <property type="match status" value="1"/>
</dbReference>
<dbReference type="Gene3D" id="3.30.450.40">
    <property type="match status" value="1"/>
</dbReference>
<keyword evidence="5" id="KW-0902">Two-component regulatory system</keyword>
<proteinExistence type="predicted"/>
<dbReference type="InterPro" id="IPR050736">
    <property type="entry name" value="Sensor_HK_Regulatory"/>
</dbReference>
<dbReference type="InterPro" id="IPR005467">
    <property type="entry name" value="His_kinase_dom"/>
</dbReference>
<organism evidence="7 8">
    <name type="scientific">Halorubrum pallidum</name>
    <dbReference type="NCBI Taxonomy" id="1526114"/>
    <lineage>
        <taxon>Archaea</taxon>
        <taxon>Methanobacteriati</taxon>
        <taxon>Methanobacteriota</taxon>
        <taxon>Stenosarchaea group</taxon>
        <taxon>Halobacteria</taxon>
        <taxon>Halobacteriales</taxon>
        <taxon>Haloferacaceae</taxon>
        <taxon>Halorubrum</taxon>
    </lineage>
</organism>
<feature type="domain" description="Histidine kinase" evidence="6">
    <location>
        <begin position="158"/>
        <end position="351"/>
    </location>
</feature>
<dbReference type="SMART" id="SM00387">
    <property type="entry name" value="HATPase_c"/>
    <property type="match status" value="1"/>
</dbReference>
<dbReference type="InterPro" id="IPR036097">
    <property type="entry name" value="HisK_dim/P_sf"/>
</dbReference>
<dbReference type="PANTHER" id="PTHR43711:SF1">
    <property type="entry name" value="HISTIDINE KINASE 1"/>
    <property type="match status" value="1"/>
</dbReference>
<gene>
    <name evidence="7" type="ORF">ACFQDD_08090</name>
</gene>
<evidence type="ECO:0000259" key="6">
    <source>
        <dbReference type="PROSITE" id="PS50109"/>
    </source>
</evidence>
<keyword evidence="3" id="KW-0808">Transferase</keyword>
<dbReference type="Gene3D" id="3.30.565.10">
    <property type="entry name" value="Histidine kinase-like ATPase, C-terminal domain"/>
    <property type="match status" value="1"/>
</dbReference>
<dbReference type="SUPFAM" id="SSF47384">
    <property type="entry name" value="Homodimeric domain of signal transducing histidine kinase"/>
    <property type="match status" value="1"/>
</dbReference>
<dbReference type="GO" id="GO:0000160">
    <property type="term" value="P:phosphorelay signal transduction system"/>
    <property type="evidence" value="ECO:0007669"/>
    <property type="project" value="UniProtKB-KW"/>
</dbReference>
<dbReference type="Pfam" id="PF00512">
    <property type="entry name" value="HisKA"/>
    <property type="match status" value="1"/>
</dbReference>
<sequence length="351" mass="39414">MVDRLFELETDRLELPYGFLSRVEVATETQTIELARGDHELLQADESVPLSESYCRKTIQQPNGIFHINNAEQEGFVTDPAYRRFELGTYLGGKIEFEDETYGTFCFASSEPREDPITEREQILIDMLSTWASNELHHRRIQNRYKRDMEQIEEMTGIVSHDLRNPLAIAQGQVELLSGSIQESVSKIDKAHKRMDTLIEDILTFTRIDESVENPAPVSLKSCVDDAWEGIQTSDATLTIAFEDTTIRADEPRLKRLFENLFRNAVEHGGESVSIEVGVTENGLYVADDGPGIPASERELVFEAGYSGTTENTGFGLSIVHRVADAHGWKIFITDSTTGGARFEITGVQTE</sequence>
<accession>A0ABD5T2V7</accession>
<evidence type="ECO:0000313" key="7">
    <source>
        <dbReference type="EMBL" id="MFC6771472.1"/>
    </source>
</evidence>
<dbReference type="Proteomes" id="UP001596274">
    <property type="component" value="Unassembled WGS sequence"/>
</dbReference>
<dbReference type="AlphaFoldDB" id="A0ABD5T2V7"/>
<evidence type="ECO:0000313" key="8">
    <source>
        <dbReference type="Proteomes" id="UP001596274"/>
    </source>
</evidence>
<evidence type="ECO:0000256" key="4">
    <source>
        <dbReference type="ARBA" id="ARBA00022777"/>
    </source>
</evidence>
<dbReference type="EMBL" id="JBHSWT010000391">
    <property type="protein sequence ID" value="MFC6771472.1"/>
    <property type="molecule type" value="Genomic_DNA"/>
</dbReference>
<evidence type="ECO:0000256" key="1">
    <source>
        <dbReference type="ARBA" id="ARBA00000085"/>
    </source>
</evidence>
<comment type="caution">
    <text evidence="7">The sequence shown here is derived from an EMBL/GenBank/DDBJ whole genome shotgun (WGS) entry which is preliminary data.</text>
</comment>
<name>A0ABD5T2V7_9EURY</name>
<dbReference type="InterPro" id="IPR003594">
    <property type="entry name" value="HATPase_dom"/>
</dbReference>
<dbReference type="InterPro" id="IPR029016">
    <property type="entry name" value="GAF-like_dom_sf"/>
</dbReference>
<dbReference type="SUPFAM" id="SSF55781">
    <property type="entry name" value="GAF domain-like"/>
    <property type="match status" value="1"/>
</dbReference>
<dbReference type="SUPFAM" id="SSF55874">
    <property type="entry name" value="ATPase domain of HSP90 chaperone/DNA topoisomerase II/histidine kinase"/>
    <property type="match status" value="1"/>
</dbReference>
<dbReference type="CDD" id="cd00075">
    <property type="entry name" value="HATPase"/>
    <property type="match status" value="1"/>
</dbReference>
<dbReference type="SMART" id="SM00388">
    <property type="entry name" value="HisKA"/>
    <property type="match status" value="1"/>
</dbReference>
<comment type="catalytic activity">
    <reaction evidence="1">
        <text>ATP + protein L-histidine = ADP + protein N-phospho-L-histidine.</text>
        <dbReference type="EC" id="2.7.13.3"/>
    </reaction>
</comment>
<dbReference type="PANTHER" id="PTHR43711">
    <property type="entry name" value="TWO-COMPONENT HISTIDINE KINASE"/>
    <property type="match status" value="1"/>
</dbReference>
<keyword evidence="8" id="KW-1185">Reference proteome</keyword>
<dbReference type="Gene3D" id="1.10.287.130">
    <property type="match status" value="1"/>
</dbReference>
<evidence type="ECO:0000256" key="5">
    <source>
        <dbReference type="ARBA" id="ARBA00023012"/>
    </source>
</evidence>
<dbReference type="CDD" id="cd00082">
    <property type="entry name" value="HisKA"/>
    <property type="match status" value="1"/>
</dbReference>
<evidence type="ECO:0000256" key="3">
    <source>
        <dbReference type="ARBA" id="ARBA00022679"/>
    </source>
</evidence>
<dbReference type="GO" id="GO:0004673">
    <property type="term" value="F:protein histidine kinase activity"/>
    <property type="evidence" value="ECO:0007669"/>
    <property type="project" value="UniProtKB-EC"/>
</dbReference>
<dbReference type="InterPro" id="IPR003661">
    <property type="entry name" value="HisK_dim/P_dom"/>
</dbReference>
<dbReference type="PROSITE" id="PS50109">
    <property type="entry name" value="HIS_KIN"/>
    <property type="match status" value="1"/>
</dbReference>
<keyword evidence="4 7" id="KW-0418">Kinase</keyword>
<reference evidence="7 8" key="1">
    <citation type="journal article" date="2019" name="Int. J. Syst. Evol. Microbiol.">
        <title>The Global Catalogue of Microorganisms (GCM) 10K type strain sequencing project: providing services to taxonomists for standard genome sequencing and annotation.</title>
        <authorList>
            <consortium name="The Broad Institute Genomics Platform"/>
            <consortium name="The Broad Institute Genome Sequencing Center for Infectious Disease"/>
            <person name="Wu L."/>
            <person name="Ma J."/>
        </authorList>
    </citation>
    <scope>NUCLEOTIDE SEQUENCE [LARGE SCALE GENOMIC DNA]</scope>
    <source>
        <strain evidence="7 8">PJ61</strain>
    </source>
</reference>
<protein>
    <recommendedName>
        <fullName evidence="2">histidine kinase</fullName>
        <ecNumber evidence="2">2.7.13.3</ecNumber>
    </recommendedName>
</protein>
<dbReference type="InterPro" id="IPR036890">
    <property type="entry name" value="HATPase_C_sf"/>
</dbReference>